<dbReference type="PANTHER" id="PTHR24148:SF64">
    <property type="entry name" value="HETEROKARYON INCOMPATIBILITY DOMAIN-CONTAINING PROTEIN"/>
    <property type="match status" value="1"/>
</dbReference>
<evidence type="ECO:0000313" key="2">
    <source>
        <dbReference type="EMBL" id="KAK4097502.1"/>
    </source>
</evidence>
<dbReference type="AlphaFoldDB" id="A0AAN6PT59"/>
<keyword evidence="3" id="KW-1185">Reference proteome</keyword>
<reference evidence="2" key="1">
    <citation type="journal article" date="2023" name="Mol. Phylogenet. Evol.">
        <title>Genome-scale phylogeny and comparative genomics of the fungal order Sordariales.</title>
        <authorList>
            <person name="Hensen N."/>
            <person name="Bonometti L."/>
            <person name="Westerberg I."/>
            <person name="Brannstrom I.O."/>
            <person name="Guillou S."/>
            <person name="Cros-Aarteil S."/>
            <person name="Calhoun S."/>
            <person name="Haridas S."/>
            <person name="Kuo A."/>
            <person name="Mondo S."/>
            <person name="Pangilinan J."/>
            <person name="Riley R."/>
            <person name="LaButti K."/>
            <person name="Andreopoulos B."/>
            <person name="Lipzen A."/>
            <person name="Chen C."/>
            <person name="Yan M."/>
            <person name="Daum C."/>
            <person name="Ng V."/>
            <person name="Clum A."/>
            <person name="Steindorff A."/>
            <person name="Ohm R.A."/>
            <person name="Martin F."/>
            <person name="Silar P."/>
            <person name="Natvig D.O."/>
            <person name="Lalanne C."/>
            <person name="Gautier V."/>
            <person name="Ament-Velasquez S.L."/>
            <person name="Kruys A."/>
            <person name="Hutchinson M.I."/>
            <person name="Powell A.J."/>
            <person name="Barry K."/>
            <person name="Miller A.N."/>
            <person name="Grigoriev I.V."/>
            <person name="Debuchy R."/>
            <person name="Gladieux P."/>
            <person name="Hiltunen Thoren M."/>
            <person name="Johannesson H."/>
        </authorList>
    </citation>
    <scope>NUCLEOTIDE SEQUENCE</scope>
    <source>
        <strain evidence="2">CBS 757.83</strain>
    </source>
</reference>
<dbReference type="EMBL" id="MU863674">
    <property type="protein sequence ID" value="KAK4097502.1"/>
    <property type="molecule type" value="Genomic_DNA"/>
</dbReference>
<comment type="caution">
    <text evidence="2">The sequence shown here is derived from an EMBL/GenBank/DDBJ whole genome shotgun (WGS) entry which is preliminary data.</text>
</comment>
<reference evidence="2" key="2">
    <citation type="submission" date="2023-05" db="EMBL/GenBank/DDBJ databases">
        <authorList>
            <consortium name="Lawrence Berkeley National Laboratory"/>
            <person name="Steindorff A."/>
            <person name="Hensen N."/>
            <person name="Bonometti L."/>
            <person name="Westerberg I."/>
            <person name="Brannstrom I.O."/>
            <person name="Guillou S."/>
            <person name="Cros-Aarteil S."/>
            <person name="Calhoun S."/>
            <person name="Haridas S."/>
            <person name="Kuo A."/>
            <person name="Mondo S."/>
            <person name="Pangilinan J."/>
            <person name="Riley R."/>
            <person name="Labutti K."/>
            <person name="Andreopoulos B."/>
            <person name="Lipzen A."/>
            <person name="Chen C."/>
            <person name="Yanf M."/>
            <person name="Daum C."/>
            <person name="Ng V."/>
            <person name="Clum A."/>
            <person name="Ohm R."/>
            <person name="Martin F."/>
            <person name="Silar P."/>
            <person name="Natvig D."/>
            <person name="Lalanne C."/>
            <person name="Gautier V."/>
            <person name="Ament-Velasquez S.L."/>
            <person name="Kruys A."/>
            <person name="Hutchinson M.I."/>
            <person name="Powell A.J."/>
            <person name="Barry K."/>
            <person name="Miller A.N."/>
            <person name="Grigoriev I.V."/>
            <person name="Debuchy R."/>
            <person name="Gladieux P."/>
            <person name="Thoren M.H."/>
            <person name="Johannesson H."/>
        </authorList>
    </citation>
    <scope>NUCLEOTIDE SEQUENCE</scope>
    <source>
        <strain evidence="2">CBS 757.83</strain>
    </source>
</reference>
<protein>
    <submittedName>
        <fullName evidence="2">HET-domain-containing protein</fullName>
    </submittedName>
</protein>
<dbReference type="InterPro" id="IPR052895">
    <property type="entry name" value="HetReg/Transcr_Mod"/>
</dbReference>
<organism evidence="2 3">
    <name type="scientific">Parathielavia hyrcaniae</name>
    <dbReference type="NCBI Taxonomy" id="113614"/>
    <lineage>
        <taxon>Eukaryota</taxon>
        <taxon>Fungi</taxon>
        <taxon>Dikarya</taxon>
        <taxon>Ascomycota</taxon>
        <taxon>Pezizomycotina</taxon>
        <taxon>Sordariomycetes</taxon>
        <taxon>Sordariomycetidae</taxon>
        <taxon>Sordariales</taxon>
        <taxon>Chaetomiaceae</taxon>
        <taxon>Parathielavia</taxon>
    </lineage>
</organism>
<evidence type="ECO:0000259" key="1">
    <source>
        <dbReference type="Pfam" id="PF06985"/>
    </source>
</evidence>
<name>A0AAN6PT59_9PEZI</name>
<evidence type="ECO:0000313" key="3">
    <source>
        <dbReference type="Proteomes" id="UP001305647"/>
    </source>
</evidence>
<gene>
    <name evidence="2" type="ORF">N658DRAFT_500393</name>
</gene>
<accession>A0AAN6PT59</accession>
<feature type="domain" description="Heterokaryon incompatibility" evidence="1">
    <location>
        <begin position="46"/>
        <end position="200"/>
    </location>
</feature>
<dbReference type="PANTHER" id="PTHR24148">
    <property type="entry name" value="ANKYRIN REPEAT DOMAIN-CONTAINING PROTEIN 39 HOMOLOG-RELATED"/>
    <property type="match status" value="1"/>
</dbReference>
<dbReference type="InterPro" id="IPR010730">
    <property type="entry name" value="HET"/>
</dbReference>
<sequence length="617" mass="68978">MGEHTLPPYLYSCIGPDEFRVLKILEVSPQIKFTMKSFSIHDAPEYQALSYAWGTSTEEEECVCNDARYRISRTLGQALRGLYRHAKSSWIWVDAICINQGDNVEKADQVAGMGELYAYADGVLVWLGEAADDSDLACMLLPELTNRIWALRDSEEGIWNPIKLDDLELHRLPAASDPLWRAAFLLYARPWFQRLWIVQEIVLARNALFLCGKHMVEWHVVANFVSATIKSGFVGNLAVFHVQDMGPDQVTRSTNGIRLIHNSMRLQEGLEAPGDKEIQGLDGAMHVMLSQGASVKVDYVYAVLGMLSEAMREKVVVDYSDQVKQNYGLVHANFFRLCLEGTNDWPSLLFSPTTARSHTPSWCPSWGSGWNASYLPVVACRAGRPTTTSFLPAFNSLPLATGEGGDGTVRITGLPVDTVKEMIPFQRAINEVTGHMTARRVSDFIKDYAPYAPKGLDGHRRFLGILIGECTWLKNHVFYNVPSNDVLESLLAFLEPLAAKQEQEVTANPDKLEPPLVPEEQHRSWQGRYLNLVLHRWPGRSFGLTTSGRIMILPCDAKLGDTICVFLGGTLPQVLSRHGDGVSWRYIGPAVVDGIMKGEVFEATGDWMSRKQVFCLR</sequence>
<dbReference type="Pfam" id="PF26639">
    <property type="entry name" value="Het-6_barrel"/>
    <property type="match status" value="1"/>
</dbReference>
<dbReference type="Pfam" id="PF06985">
    <property type="entry name" value="HET"/>
    <property type="match status" value="1"/>
</dbReference>
<dbReference type="Proteomes" id="UP001305647">
    <property type="component" value="Unassembled WGS sequence"/>
</dbReference>
<proteinExistence type="predicted"/>